<evidence type="ECO:0000313" key="1">
    <source>
        <dbReference type="EMBL" id="CCF83597.1"/>
    </source>
</evidence>
<organism evidence="1 2">
    <name type="scientific">Nitrolancea hollandica Lb</name>
    <dbReference type="NCBI Taxonomy" id="1129897"/>
    <lineage>
        <taxon>Bacteria</taxon>
        <taxon>Pseudomonadati</taxon>
        <taxon>Thermomicrobiota</taxon>
        <taxon>Thermomicrobia</taxon>
        <taxon>Sphaerobacterales</taxon>
        <taxon>Sphaerobacterineae</taxon>
        <taxon>Sphaerobacteraceae</taxon>
        <taxon>Nitrolancea</taxon>
    </lineage>
</organism>
<gene>
    <name evidence="1" type="ORF">NITHO_2500004</name>
</gene>
<comment type="caution">
    <text evidence="1">The sequence shown here is derived from an EMBL/GenBank/DDBJ whole genome shotgun (WGS) entry which is preliminary data.</text>
</comment>
<dbReference type="RefSeq" id="WP_008477037.1">
    <property type="nucleotide sequence ID" value="NZ_CAGS01000169.1"/>
</dbReference>
<sequence length="86" mass="9291">MASSNFGRKRRRKPGDLSSLRRSLWAAILTAEGLCDDADAAVRLRALHAMATLAGSYLKTLEIAELEQRIATLEAAAAQPAVRRVA</sequence>
<reference evidence="1 2" key="1">
    <citation type="journal article" date="2012" name="ISME J.">
        <title>Nitrification expanded: discovery, physiology and genomics of a nitrite-oxidizing bacterium from the phylum Chloroflexi.</title>
        <authorList>
            <person name="Sorokin D.Y."/>
            <person name="Lucker S."/>
            <person name="Vejmelkova D."/>
            <person name="Kostrikina N.A."/>
            <person name="Kleerebezem R."/>
            <person name="Rijpstra W.I."/>
            <person name="Damste J.S."/>
            <person name="Le Paslier D."/>
            <person name="Muyzer G."/>
            <person name="Wagner M."/>
            <person name="van Loosdrecht M.C."/>
            <person name="Daims H."/>
        </authorList>
    </citation>
    <scope>NUCLEOTIDE SEQUENCE [LARGE SCALE GENOMIC DNA]</scope>
    <source>
        <strain evidence="2">none</strain>
    </source>
</reference>
<accession>I4EFY5</accession>
<protein>
    <submittedName>
        <fullName evidence="1">Uncharacterized protein</fullName>
    </submittedName>
</protein>
<dbReference type="EMBL" id="CAGS01000169">
    <property type="protein sequence ID" value="CCF83597.1"/>
    <property type="molecule type" value="Genomic_DNA"/>
</dbReference>
<proteinExistence type="predicted"/>
<keyword evidence="2" id="KW-1185">Reference proteome</keyword>
<name>I4EFY5_9BACT</name>
<dbReference type="Proteomes" id="UP000004221">
    <property type="component" value="Unassembled WGS sequence"/>
</dbReference>
<dbReference type="AlphaFoldDB" id="I4EFY5"/>
<evidence type="ECO:0000313" key="2">
    <source>
        <dbReference type="Proteomes" id="UP000004221"/>
    </source>
</evidence>